<dbReference type="SUPFAM" id="SSF54909">
    <property type="entry name" value="Dimeric alpha+beta barrel"/>
    <property type="match status" value="1"/>
</dbReference>
<reference evidence="2 3" key="1">
    <citation type="submission" date="2023-08" db="EMBL/GenBank/DDBJ databases">
        <authorList>
            <person name="Girao M."/>
            <person name="Carvalho M.F."/>
        </authorList>
    </citation>
    <scope>NUCLEOTIDE SEQUENCE [LARGE SCALE GENOMIC DNA]</scope>
    <source>
        <strain evidence="2 3">CT-R113</strain>
    </source>
</reference>
<evidence type="ECO:0000259" key="1">
    <source>
        <dbReference type="PROSITE" id="PS51725"/>
    </source>
</evidence>
<dbReference type="RefSeq" id="WP_330093408.1">
    <property type="nucleotide sequence ID" value="NZ_JAUZMY010000021.1"/>
</dbReference>
<evidence type="ECO:0000313" key="3">
    <source>
        <dbReference type="Proteomes" id="UP001356095"/>
    </source>
</evidence>
<sequence length="113" mass="12080">MPAPVPDSAPVPPPVALVISLRVLPGRREAFLSGISRNAAAAVRDEPGCLRFDVVEDGADPDVFRVYEVFADREALLAHRGTAHFLAWQKEKAEVVVPGSQVDHLGSLVVSEG</sequence>
<protein>
    <submittedName>
        <fullName evidence="2">Quinol monooxygenase</fullName>
        <ecNumber evidence="2">1.-.-.-</ecNumber>
    </submittedName>
</protein>
<dbReference type="Pfam" id="PF03992">
    <property type="entry name" value="ABM"/>
    <property type="match status" value="1"/>
</dbReference>
<dbReference type="PANTHER" id="PTHR33336">
    <property type="entry name" value="QUINOL MONOOXYGENASE YGIN-RELATED"/>
    <property type="match status" value="1"/>
</dbReference>
<feature type="domain" description="ABM" evidence="1">
    <location>
        <begin position="15"/>
        <end position="105"/>
    </location>
</feature>
<dbReference type="EC" id="1.-.-.-" evidence="2"/>
<dbReference type="InterPro" id="IPR011008">
    <property type="entry name" value="Dimeric_a/b-barrel"/>
</dbReference>
<dbReference type="Gene3D" id="3.30.70.100">
    <property type="match status" value="1"/>
</dbReference>
<dbReference type="Proteomes" id="UP001356095">
    <property type="component" value="Unassembled WGS sequence"/>
</dbReference>
<dbReference type="PROSITE" id="PS51725">
    <property type="entry name" value="ABM"/>
    <property type="match status" value="1"/>
</dbReference>
<dbReference type="PANTHER" id="PTHR33336:SF3">
    <property type="entry name" value="ABM DOMAIN-CONTAINING PROTEIN"/>
    <property type="match status" value="1"/>
</dbReference>
<comment type="caution">
    <text evidence="2">The sequence shown here is derived from an EMBL/GenBank/DDBJ whole genome shotgun (WGS) entry which is preliminary data.</text>
</comment>
<dbReference type="GO" id="GO:0004497">
    <property type="term" value="F:monooxygenase activity"/>
    <property type="evidence" value="ECO:0007669"/>
    <property type="project" value="UniProtKB-KW"/>
</dbReference>
<dbReference type="InterPro" id="IPR007138">
    <property type="entry name" value="ABM_dom"/>
</dbReference>
<accession>A0ABU7KBM4</accession>
<gene>
    <name evidence="2" type="ORF">Q8791_20690</name>
</gene>
<keyword evidence="2" id="KW-0503">Monooxygenase</keyword>
<dbReference type="InterPro" id="IPR050744">
    <property type="entry name" value="AI-2_Isomerase_LsrG"/>
</dbReference>
<evidence type="ECO:0000313" key="2">
    <source>
        <dbReference type="EMBL" id="MEE2039640.1"/>
    </source>
</evidence>
<keyword evidence="2" id="KW-0560">Oxidoreductase</keyword>
<proteinExistence type="predicted"/>
<organism evidence="2 3">
    <name type="scientific">Nocardiopsis codii</name>
    <dbReference type="NCBI Taxonomy" id="3065942"/>
    <lineage>
        <taxon>Bacteria</taxon>
        <taxon>Bacillati</taxon>
        <taxon>Actinomycetota</taxon>
        <taxon>Actinomycetes</taxon>
        <taxon>Streptosporangiales</taxon>
        <taxon>Nocardiopsidaceae</taxon>
        <taxon>Nocardiopsis</taxon>
    </lineage>
</organism>
<name>A0ABU7KBM4_9ACTN</name>
<dbReference type="EMBL" id="JAUZMY010000021">
    <property type="protein sequence ID" value="MEE2039640.1"/>
    <property type="molecule type" value="Genomic_DNA"/>
</dbReference>
<keyword evidence="3" id="KW-1185">Reference proteome</keyword>